<accession>A0A8D7ZZI3</accession>
<evidence type="ECO:0000256" key="8">
    <source>
        <dbReference type="ARBA" id="ARBA00046432"/>
    </source>
</evidence>
<dbReference type="PANTHER" id="PTHR45859:SF1">
    <property type="entry name" value="TRANSLATION INITIATION FACTOR EIF-2B SUBUNIT BETA"/>
    <property type="match status" value="1"/>
</dbReference>
<dbReference type="EMBL" id="HBUE01341017">
    <property type="protein sequence ID" value="CAG6598408.1"/>
    <property type="molecule type" value="Transcribed_RNA"/>
</dbReference>
<evidence type="ECO:0000256" key="3">
    <source>
        <dbReference type="ARBA" id="ARBA00022490"/>
    </source>
</evidence>
<dbReference type="AlphaFoldDB" id="A0A8D7ZZI3"/>
<dbReference type="InterPro" id="IPR051855">
    <property type="entry name" value="eIF2B_beta_subunit"/>
</dbReference>
<organism evidence="10">
    <name type="scientific">Culex pipiens</name>
    <name type="common">House mosquito</name>
    <dbReference type="NCBI Taxonomy" id="7175"/>
    <lineage>
        <taxon>Eukaryota</taxon>
        <taxon>Metazoa</taxon>
        <taxon>Ecdysozoa</taxon>
        <taxon>Arthropoda</taxon>
        <taxon>Hexapoda</taxon>
        <taxon>Insecta</taxon>
        <taxon>Pterygota</taxon>
        <taxon>Neoptera</taxon>
        <taxon>Endopterygota</taxon>
        <taxon>Diptera</taxon>
        <taxon>Nematocera</taxon>
        <taxon>Culicoidea</taxon>
        <taxon>Culicidae</taxon>
        <taxon>Culicinae</taxon>
        <taxon>Culicini</taxon>
        <taxon>Culex</taxon>
        <taxon>Culex</taxon>
    </lineage>
</organism>
<evidence type="ECO:0000256" key="9">
    <source>
        <dbReference type="RuleBase" id="RU003814"/>
    </source>
</evidence>
<sequence length="379" mass="42049">MEFSKSTEFCVVFGCIFCIFCEDFEMTGQDDVCPTPEIAHFIHDVRLNKIVGSHKLTSRTLALLTNLISKSEWGTAENLLEQIRQQGHLLVAALPQDIVIANTVRRILKIVREEYDSAQLRVHYDEAQTSLSLHKLVTQTSDHKRANDYSKPQEGLKDALLEHLSEIETELETCAENLTSQATEHIHSAELIMTLGHSKSVEKFLKKASENRNIEVIVAECAPVCKGHQLATNLGKAKIQTTLIPDSAIFAMMSRVNKVIIGTQCVLANGGLRAVCGAYSLALAAKHFSVPVIVLAPTYKLTPVHLSSYDQDDFNILANTEGVLAYNSRAARFAKAYNPVFDYVPPELVTLFITNTGGNAPSYVYRLLSELYHPDDSEL</sequence>
<comment type="subcellular location">
    <subcellularLocation>
        <location evidence="1">Cytoplasm</location>
        <location evidence="1">Cytosol</location>
    </subcellularLocation>
</comment>
<dbReference type="FunFam" id="3.40.50.10470:FF:000009">
    <property type="entry name" value="Translation initiation factor eIF2B subunit"/>
    <property type="match status" value="1"/>
</dbReference>
<dbReference type="InterPro" id="IPR042529">
    <property type="entry name" value="IF_2B-like_C"/>
</dbReference>
<dbReference type="Pfam" id="PF01008">
    <property type="entry name" value="IF-2B"/>
    <property type="match status" value="1"/>
</dbReference>
<evidence type="ECO:0000313" key="10">
    <source>
        <dbReference type="EMBL" id="CAG6447377.1"/>
    </source>
</evidence>
<keyword evidence="4 10" id="KW-0396">Initiation factor</keyword>
<comment type="subunit">
    <text evidence="8">Component of the translation initiation factor 2B (eIF2B) complex which is a heterodecamer of two sets of five different subunits: alpha, beta, gamma, delta and epsilon. Subunits alpha, beta and delta comprise a regulatory subcomplex and subunits epsilon and gamma comprise a catalytic subcomplex. Within the complex, the hexameric regulatory complex resides at the center, with the two heterodimeric catalytic subcomplexes bound on opposite sides.</text>
</comment>
<dbReference type="InterPro" id="IPR000649">
    <property type="entry name" value="IF-2B-related"/>
</dbReference>
<evidence type="ECO:0000256" key="6">
    <source>
        <dbReference type="ARBA" id="ARBA00044122"/>
    </source>
</evidence>
<evidence type="ECO:0000256" key="7">
    <source>
        <dbReference type="ARBA" id="ARBA00044228"/>
    </source>
</evidence>
<dbReference type="GO" id="GO:0005829">
    <property type="term" value="C:cytosol"/>
    <property type="evidence" value="ECO:0007669"/>
    <property type="project" value="UniProtKB-SubCell"/>
</dbReference>
<keyword evidence="5" id="KW-0648">Protein biosynthesis</keyword>
<dbReference type="InterPro" id="IPR037171">
    <property type="entry name" value="NagB/RpiA_transferase-like"/>
</dbReference>
<evidence type="ECO:0000256" key="4">
    <source>
        <dbReference type="ARBA" id="ARBA00022540"/>
    </source>
</evidence>
<dbReference type="GO" id="GO:0003743">
    <property type="term" value="F:translation initiation factor activity"/>
    <property type="evidence" value="ECO:0007669"/>
    <property type="project" value="UniProtKB-KW"/>
</dbReference>
<dbReference type="EMBL" id="HBUE01008954">
    <property type="protein sequence ID" value="CAG6447378.1"/>
    <property type="molecule type" value="Transcribed_RNA"/>
</dbReference>
<dbReference type="GO" id="GO:0005851">
    <property type="term" value="C:eukaryotic translation initiation factor 2B complex"/>
    <property type="evidence" value="ECO:0007669"/>
    <property type="project" value="TreeGrafter"/>
</dbReference>
<dbReference type="GO" id="GO:0005085">
    <property type="term" value="F:guanyl-nucleotide exchange factor activity"/>
    <property type="evidence" value="ECO:0007669"/>
    <property type="project" value="TreeGrafter"/>
</dbReference>
<evidence type="ECO:0000256" key="1">
    <source>
        <dbReference type="ARBA" id="ARBA00004514"/>
    </source>
</evidence>
<reference evidence="10" key="1">
    <citation type="submission" date="2021-05" db="EMBL/GenBank/DDBJ databases">
        <authorList>
            <person name="Alioto T."/>
            <person name="Alioto T."/>
            <person name="Gomez Garrido J."/>
        </authorList>
    </citation>
    <scope>NUCLEOTIDE SEQUENCE</scope>
</reference>
<keyword evidence="3" id="KW-0963">Cytoplasm</keyword>
<evidence type="ECO:0000256" key="5">
    <source>
        <dbReference type="ARBA" id="ARBA00022917"/>
    </source>
</evidence>
<protein>
    <recommendedName>
        <fullName evidence="6">Translation initiation factor eIF2B subunit beta</fullName>
    </recommendedName>
    <alternativeName>
        <fullName evidence="7">eIF2B GDP-GTP exchange factor subunit beta</fullName>
    </alternativeName>
</protein>
<dbReference type="EMBL" id="HBUE01008953">
    <property type="protein sequence ID" value="CAG6447377.1"/>
    <property type="molecule type" value="Transcribed_RNA"/>
</dbReference>
<dbReference type="Gene3D" id="3.40.50.10470">
    <property type="entry name" value="Translation initiation factor eif-2b, domain 2"/>
    <property type="match status" value="1"/>
</dbReference>
<dbReference type="SUPFAM" id="SSF100950">
    <property type="entry name" value="NagB/RpiA/CoA transferase-like"/>
    <property type="match status" value="1"/>
</dbReference>
<proteinExistence type="inferred from homology"/>
<comment type="similarity">
    <text evidence="2 9">Belongs to the eIF-2B alpha/beta/delta subunits family.</text>
</comment>
<name>A0A8D7ZZI3_CULPI</name>
<evidence type="ECO:0000256" key="2">
    <source>
        <dbReference type="ARBA" id="ARBA00007251"/>
    </source>
</evidence>
<dbReference type="PANTHER" id="PTHR45859">
    <property type="entry name" value="TRANSLATION INITIATION FACTOR EIF-2B SUBUNIT BETA"/>
    <property type="match status" value="1"/>
</dbReference>
<dbReference type="EMBL" id="HBUE01234133">
    <property type="protein sequence ID" value="CAG6546233.1"/>
    <property type="molecule type" value="Transcribed_RNA"/>
</dbReference>